<dbReference type="EMBL" id="JAWDGP010003874">
    <property type="protein sequence ID" value="KAK3769925.1"/>
    <property type="molecule type" value="Genomic_DNA"/>
</dbReference>
<sequence>MPITPTPYVIPSTLVFYLSEQTRTVPFSVYNPFPHDILFKVDNAHPEKYGVSLKQGVVSTRQKITLQLTCTSREASLEDGVQVRFFKWSRPRHGHKPRAQQYLGFRTIKIYVYNDRTEDPNEREGTPSDTGSASVRSSLGPEVAGFSNQRKDSSRDGFSNDGSDADGPHGSSKRKQVLTNLVTVVSLLVCGFALNKTSDEWFSSNILEGIRPQTLAIVSYTLAFVVLIKLLTFR</sequence>
<keyword evidence="2" id="KW-1133">Transmembrane helix</keyword>
<evidence type="ECO:0000256" key="1">
    <source>
        <dbReference type="SAM" id="MobiDB-lite"/>
    </source>
</evidence>
<dbReference type="Pfam" id="PF00635">
    <property type="entry name" value="Motile_Sperm"/>
    <property type="match status" value="1"/>
</dbReference>
<keyword evidence="5" id="KW-1185">Reference proteome</keyword>
<dbReference type="SUPFAM" id="SSF49354">
    <property type="entry name" value="PapD-like"/>
    <property type="match status" value="1"/>
</dbReference>
<comment type="caution">
    <text evidence="4">The sequence shown here is derived from an EMBL/GenBank/DDBJ whole genome shotgun (WGS) entry which is preliminary data.</text>
</comment>
<feature type="compositionally biased region" description="Polar residues" evidence="1">
    <location>
        <begin position="127"/>
        <end position="137"/>
    </location>
</feature>
<dbReference type="InterPro" id="IPR013783">
    <property type="entry name" value="Ig-like_fold"/>
</dbReference>
<accession>A0AAE0ZIJ7</accession>
<organism evidence="4 5">
    <name type="scientific">Elysia crispata</name>
    <name type="common">lettuce slug</name>
    <dbReference type="NCBI Taxonomy" id="231223"/>
    <lineage>
        <taxon>Eukaryota</taxon>
        <taxon>Metazoa</taxon>
        <taxon>Spiralia</taxon>
        <taxon>Lophotrochozoa</taxon>
        <taxon>Mollusca</taxon>
        <taxon>Gastropoda</taxon>
        <taxon>Heterobranchia</taxon>
        <taxon>Euthyneura</taxon>
        <taxon>Panpulmonata</taxon>
        <taxon>Sacoglossa</taxon>
        <taxon>Placobranchoidea</taxon>
        <taxon>Plakobranchidae</taxon>
        <taxon>Elysia</taxon>
    </lineage>
</organism>
<dbReference type="AlphaFoldDB" id="A0AAE0ZIJ7"/>
<evidence type="ECO:0000313" key="4">
    <source>
        <dbReference type="EMBL" id="KAK3769925.1"/>
    </source>
</evidence>
<feature type="compositionally biased region" description="Basic and acidic residues" evidence="1">
    <location>
        <begin position="116"/>
        <end position="126"/>
    </location>
</feature>
<dbReference type="InterPro" id="IPR000535">
    <property type="entry name" value="MSP_dom"/>
</dbReference>
<dbReference type="Proteomes" id="UP001283361">
    <property type="component" value="Unassembled WGS sequence"/>
</dbReference>
<keyword evidence="2" id="KW-0472">Membrane</keyword>
<proteinExistence type="predicted"/>
<keyword evidence="2" id="KW-0812">Transmembrane</keyword>
<evidence type="ECO:0000313" key="5">
    <source>
        <dbReference type="Proteomes" id="UP001283361"/>
    </source>
</evidence>
<feature type="region of interest" description="Disordered" evidence="1">
    <location>
        <begin position="116"/>
        <end position="173"/>
    </location>
</feature>
<evidence type="ECO:0000256" key="2">
    <source>
        <dbReference type="SAM" id="Phobius"/>
    </source>
</evidence>
<dbReference type="Gene3D" id="2.60.40.10">
    <property type="entry name" value="Immunoglobulins"/>
    <property type="match status" value="1"/>
</dbReference>
<feature type="transmembrane region" description="Helical" evidence="2">
    <location>
        <begin position="214"/>
        <end position="233"/>
    </location>
</feature>
<dbReference type="InterPro" id="IPR008962">
    <property type="entry name" value="PapD-like_sf"/>
</dbReference>
<name>A0AAE0ZIJ7_9GAST</name>
<gene>
    <name evidence="4" type="ORF">RRG08_048136</name>
</gene>
<protein>
    <recommendedName>
        <fullName evidence="3">MSP domain-containing protein</fullName>
    </recommendedName>
</protein>
<feature type="transmembrane region" description="Helical" evidence="2">
    <location>
        <begin position="177"/>
        <end position="194"/>
    </location>
</feature>
<feature type="domain" description="MSP" evidence="3">
    <location>
        <begin position="10"/>
        <end position="75"/>
    </location>
</feature>
<reference evidence="4" key="1">
    <citation type="journal article" date="2023" name="G3 (Bethesda)">
        <title>A reference genome for the long-term kleptoplast-retaining sea slug Elysia crispata morphotype clarki.</title>
        <authorList>
            <person name="Eastman K.E."/>
            <person name="Pendleton A.L."/>
            <person name="Shaikh M.A."/>
            <person name="Suttiyut T."/>
            <person name="Ogas R."/>
            <person name="Tomko P."/>
            <person name="Gavelis G."/>
            <person name="Widhalm J.R."/>
            <person name="Wisecaver J.H."/>
        </authorList>
    </citation>
    <scope>NUCLEOTIDE SEQUENCE</scope>
    <source>
        <strain evidence="4">ECLA1</strain>
    </source>
</reference>
<evidence type="ECO:0000259" key="3">
    <source>
        <dbReference type="Pfam" id="PF00635"/>
    </source>
</evidence>